<dbReference type="PROSITE" id="PS50011">
    <property type="entry name" value="PROTEIN_KINASE_DOM"/>
    <property type="match status" value="1"/>
</dbReference>
<dbReference type="Pfam" id="PF01636">
    <property type="entry name" value="APH"/>
    <property type="match status" value="1"/>
</dbReference>
<keyword evidence="2" id="KW-0808">Transferase</keyword>
<keyword evidence="3" id="KW-1185">Reference proteome</keyword>
<dbReference type="EMBL" id="JAVDXW010000001">
    <property type="protein sequence ID" value="MDR7303374.1"/>
    <property type="molecule type" value="Genomic_DNA"/>
</dbReference>
<dbReference type="InterPro" id="IPR011009">
    <property type="entry name" value="Kinase-like_dom_sf"/>
</dbReference>
<organism evidence="2 3">
    <name type="scientific">Haloactinomyces albus</name>
    <dbReference type="NCBI Taxonomy" id="1352928"/>
    <lineage>
        <taxon>Bacteria</taxon>
        <taxon>Bacillati</taxon>
        <taxon>Actinomycetota</taxon>
        <taxon>Actinomycetes</taxon>
        <taxon>Actinopolysporales</taxon>
        <taxon>Actinopolysporaceae</taxon>
        <taxon>Haloactinomyces</taxon>
    </lineage>
</organism>
<dbReference type="AlphaFoldDB" id="A0AAE3ZI62"/>
<comment type="caution">
    <text evidence="2">The sequence shown here is derived from an EMBL/GenBank/DDBJ whole genome shotgun (WGS) entry which is preliminary data.</text>
</comment>
<dbReference type="GO" id="GO:0004672">
    <property type="term" value="F:protein kinase activity"/>
    <property type="evidence" value="ECO:0007669"/>
    <property type="project" value="InterPro"/>
</dbReference>
<dbReference type="SUPFAM" id="SSF56112">
    <property type="entry name" value="Protein kinase-like (PK-like)"/>
    <property type="match status" value="1"/>
</dbReference>
<name>A0AAE3ZI62_9ACTN</name>
<dbReference type="GO" id="GO:0005524">
    <property type="term" value="F:ATP binding"/>
    <property type="evidence" value="ECO:0007669"/>
    <property type="project" value="InterPro"/>
</dbReference>
<dbReference type="Gene3D" id="3.90.1200.10">
    <property type="match status" value="1"/>
</dbReference>
<protein>
    <submittedName>
        <fullName evidence="2">tRNA A-37 threonylcarbamoyl transferase component Bud32</fullName>
    </submittedName>
</protein>
<dbReference type="Proteomes" id="UP001180845">
    <property type="component" value="Unassembled WGS sequence"/>
</dbReference>
<reference evidence="2" key="1">
    <citation type="submission" date="2023-07" db="EMBL/GenBank/DDBJ databases">
        <title>Sequencing the genomes of 1000 actinobacteria strains.</title>
        <authorList>
            <person name="Klenk H.-P."/>
        </authorList>
    </citation>
    <scope>NUCLEOTIDE SEQUENCE</scope>
    <source>
        <strain evidence="2">DSM 45977</strain>
    </source>
</reference>
<dbReference type="InterPro" id="IPR002575">
    <property type="entry name" value="Aminoglycoside_PTrfase"/>
</dbReference>
<evidence type="ECO:0000313" key="3">
    <source>
        <dbReference type="Proteomes" id="UP001180845"/>
    </source>
</evidence>
<evidence type="ECO:0000259" key="1">
    <source>
        <dbReference type="PROSITE" id="PS50011"/>
    </source>
</evidence>
<gene>
    <name evidence="2" type="ORF">JOF55_003555</name>
</gene>
<evidence type="ECO:0000313" key="2">
    <source>
        <dbReference type="EMBL" id="MDR7303374.1"/>
    </source>
</evidence>
<accession>A0AAE3ZI62</accession>
<sequence>MTSASRELADVDLGGAVVGEVLRTGEKSLLALGHRHGRPVVIKVLRTDEEFWRAKFAHEIRLYRTWGEHRPPVRVPRLEHTDGHRVLILEHIPGCVVDAERYPDPVDPATLEAVLQTVVAFAQWRPPPGVLTPVFEYSDRVERYHRAGFFNAADRAALHALLADVAPPWQANHGDPLPSNLLLAASGGCVLLDFEFTGLFLSGFDLAMLHTLLATTPGAQERIEHHVAEAGIEVPFVLNQAMVLSRELRLHTDLAESAFRTRRLALLQPQWETFQTRLHTGW</sequence>
<feature type="domain" description="Protein kinase" evidence="1">
    <location>
        <begin position="7"/>
        <end position="282"/>
    </location>
</feature>
<dbReference type="InterPro" id="IPR000719">
    <property type="entry name" value="Prot_kinase_dom"/>
</dbReference>
<proteinExistence type="predicted"/>
<dbReference type="RefSeq" id="WP_310275658.1">
    <property type="nucleotide sequence ID" value="NZ_JAVDXW010000001.1"/>
</dbReference>